<protein>
    <recommendedName>
        <fullName evidence="2">Phage-Barnase-EndoU-ColicinE5/D-RelE like nuclease 3 domain-containing protein</fullName>
    </recommendedName>
</protein>
<name>A0A3B1DCV5_9ZZZZ</name>
<feature type="non-terminal residue" evidence="1">
    <location>
        <position position="119"/>
    </location>
</feature>
<gene>
    <name evidence="1" type="ORF">MNBD_NITROSPIRAE03-278</name>
</gene>
<dbReference type="AlphaFoldDB" id="A0A3B1DCV5"/>
<evidence type="ECO:0008006" key="2">
    <source>
        <dbReference type="Google" id="ProtNLM"/>
    </source>
</evidence>
<accession>A0A3B1DCV5</accession>
<sequence length="119" mass="13868">MRIPTLPDNVKVHPNVLSTIKQIAIIDNMKAGRIIQRIAALGFDPLPDTEECNSGIVQNLRKKKVFVHRLKCVDTADYRIFYAHKRSGMVCVYYVVPRNDDTYNKDSWHYQMIKLLYTQ</sequence>
<proteinExistence type="predicted"/>
<evidence type="ECO:0000313" key="1">
    <source>
        <dbReference type="EMBL" id="VAX34683.1"/>
    </source>
</evidence>
<dbReference type="EMBL" id="UOGI01000373">
    <property type="protein sequence ID" value="VAX34683.1"/>
    <property type="molecule type" value="Genomic_DNA"/>
</dbReference>
<organism evidence="1">
    <name type="scientific">hydrothermal vent metagenome</name>
    <dbReference type="NCBI Taxonomy" id="652676"/>
    <lineage>
        <taxon>unclassified sequences</taxon>
        <taxon>metagenomes</taxon>
        <taxon>ecological metagenomes</taxon>
    </lineage>
</organism>
<reference evidence="1" key="1">
    <citation type="submission" date="2018-06" db="EMBL/GenBank/DDBJ databases">
        <authorList>
            <person name="Zhirakovskaya E."/>
        </authorList>
    </citation>
    <scope>NUCLEOTIDE SEQUENCE</scope>
</reference>